<name>A0ABV9CVG8_9ACTN</name>
<keyword evidence="3" id="KW-1185">Reference proteome</keyword>
<sequence>MRLVRLETPGDGVLYVEARELGAALYDDERELSGGDGAMRAITGAVDDVTGALGAFAGRLRSALAESGATRYAVEFGCEIAVETGKVVAVIGKGSATSSLKVTMEWDKSQE</sequence>
<dbReference type="InterPro" id="IPR045794">
    <property type="entry name" value="Trypco1"/>
</dbReference>
<dbReference type="Pfam" id="PF19493">
    <property type="entry name" value="Trypco1"/>
    <property type="match status" value="1"/>
</dbReference>
<gene>
    <name evidence="2" type="ORF">ACFO60_39260</name>
</gene>
<dbReference type="EMBL" id="JBHSFP010000060">
    <property type="protein sequence ID" value="MFC4536845.1"/>
    <property type="molecule type" value="Genomic_DNA"/>
</dbReference>
<dbReference type="RefSeq" id="WP_380852068.1">
    <property type="nucleotide sequence ID" value="NZ_JBHSFP010000060.1"/>
</dbReference>
<organism evidence="2 3">
    <name type="scientific">Sphaerisporangium dianthi</name>
    <dbReference type="NCBI Taxonomy" id="1436120"/>
    <lineage>
        <taxon>Bacteria</taxon>
        <taxon>Bacillati</taxon>
        <taxon>Actinomycetota</taxon>
        <taxon>Actinomycetes</taxon>
        <taxon>Streptosporangiales</taxon>
        <taxon>Streptosporangiaceae</taxon>
        <taxon>Sphaerisporangium</taxon>
    </lineage>
</organism>
<accession>A0ABV9CVG8</accession>
<evidence type="ECO:0000259" key="1">
    <source>
        <dbReference type="Pfam" id="PF19493"/>
    </source>
</evidence>
<feature type="domain" description="Trypsin-co-occurring" evidence="1">
    <location>
        <begin position="11"/>
        <end position="108"/>
    </location>
</feature>
<dbReference type="NCBIfam" id="NF041216">
    <property type="entry name" value="CU044_2847_fam"/>
    <property type="match status" value="1"/>
</dbReference>
<comment type="caution">
    <text evidence="2">The sequence shown here is derived from an EMBL/GenBank/DDBJ whole genome shotgun (WGS) entry which is preliminary data.</text>
</comment>
<reference evidence="3" key="1">
    <citation type="journal article" date="2019" name="Int. J. Syst. Evol. Microbiol.">
        <title>The Global Catalogue of Microorganisms (GCM) 10K type strain sequencing project: providing services to taxonomists for standard genome sequencing and annotation.</title>
        <authorList>
            <consortium name="The Broad Institute Genomics Platform"/>
            <consortium name="The Broad Institute Genome Sequencing Center for Infectious Disease"/>
            <person name="Wu L."/>
            <person name="Ma J."/>
        </authorList>
    </citation>
    <scope>NUCLEOTIDE SEQUENCE [LARGE SCALE GENOMIC DNA]</scope>
    <source>
        <strain evidence="3">CGMCC 4.7132</strain>
    </source>
</reference>
<dbReference type="Proteomes" id="UP001596004">
    <property type="component" value="Unassembled WGS sequence"/>
</dbReference>
<proteinExistence type="predicted"/>
<evidence type="ECO:0000313" key="2">
    <source>
        <dbReference type="EMBL" id="MFC4536845.1"/>
    </source>
</evidence>
<protein>
    <submittedName>
        <fullName evidence="2">CU044_2847 family protein</fullName>
    </submittedName>
</protein>
<evidence type="ECO:0000313" key="3">
    <source>
        <dbReference type="Proteomes" id="UP001596004"/>
    </source>
</evidence>